<sequence>MAESVVSDAWQGSVTDEQSEAVRLIARQLEVDEDTASLILDCS</sequence>
<keyword evidence="2" id="KW-1185">Reference proteome</keyword>
<evidence type="ECO:0000313" key="2">
    <source>
        <dbReference type="Proteomes" id="UP001500393"/>
    </source>
</evidence>
<comment type="caution">
    <text evidence="1">The sequence shown here is derived from an EMBL/GenBank/DDBJ whole genome shotgun (WGS) entry which is preliminary data.</text>
</comment>
<dbReference type="Proteomes" id="UP001500393">
    <property type="component" value="Unassembled WGS sequence"/>
</dbReference>
<proteinExistence type="predicted"/>
<evidence type="ECO:0000313" key="1">
    <source>
        <dbReference type="EMBL" id="GAA1573814.1"/>
    </source>
</evidence>
<gene>
    <name evidence="1" type="ORF">GCM10009789_29120</name>
</gene>
<accession>A0ABN2DD32</accession>
<dbReference type="RefSeq" id="WP_344213926.1">
    <property type="nucleotide sequence ID" value="NZ_BAAAOS010000019.1"/>
</dbReference>
<name>A0ABN2DD32_9ACTN</name>
<reference evidence="1 2" key="1">
    <citation type="journal article" date="2019" name="Int. J. Syst. Evol. Microbiol.">
        <title>The Global Catalogue of Microorganisms (GCM) 10K type strain sequencing project: providing services to taxonomists for standard genome sequencing and annotation.</title>
        <authorList>
            <consortium name="The Broad Institute Genomics Platform"/>
            <consortium name="The Broad Institute Genome Sequencing Center for Infectious Disease"/>
            <person name="Wu L."/>
            <person name="Ma J."/>
        </authorList>
    </citation>
    <scope>NUCLEOTIDE SEQUENCE [LARGE SCALE GENOMIC DNA]</scope>
    <source>
        <strain evidence="1 2">JCM 14969</strain>
    </source>
</reference>
<dbReference type="EMBL" id="BAAAOS010000019">
    <property type="protein sequence ID" value="GAA1573814.1"/>
    <property type="molecule type" value="Genomic_DNA"/>
</dbReference>
<protein>
    <recommendedName>
        <fullName evidence="3">ANTAR domain-containing protein</fullName>
    </recommendedName>
</protein>
<evidence type="ECO:0008006" key="3">
    <source>
        <dbReference type="Google" id="ProtNLM"/>
    </source>
</evidence>
<organism evidence="1 2">
    <name type="scientific">Kribbella sancticallisti</name>
    <dbReference type="NCBI Taxonomy" id="460087"/>
    <lineage>
        <taxon>Bacteria</taxon>
        <taxon>Bacillati</taxon>
        <taxon>Actinomycetota</taxon>
        <taxon>Actinomycetes</taxon>
        <taxon>Propionibacteriales</taxon>
        <taxon>Kribbellaceae</taxon>
        <taxon>Kribbella</taxon>
    </lineage>
</organism>